<evidence type="ECO:0000313" key="2">
    <source>
        <dbReference type="EMBL" id="CAH2228961.1"/>
    </source>
</evidence>
<dbReference type="OrthoDB" id="6932529at2759"/>
<name>A0A8S4R4S1_9NEOP</name>
<sequence>PIISLPAVEVVASANPANHSYSILDSYCVTSASADMVPGSDTNNVDSAYNAESQVISLDHEPLIEQNINNFELDEEQTPSIIRTPPLKKSSQQSRKRRPRYYPTEDRALKDSQAKLLEIEAKNAEATLAHAQATNNLAAAIDRLGQVTNESSSRLAAAIEKIGDMIGIFASASSKKKRRKIVLTSDSESD</sequence>
<gene>
    <name evidence="2" type="primary">jg25589</name>
    <name evidence="2" type="ORF">PAEG_LOCUS8461</name>
</gene>
<protein>
    <submittedName>
        <fullName evidence="2">Jg25589 protein</fullName>
    </submittedName>
</protein>
<reference evidence="2" key="1">
    <citation type="submission" date="2022-03" db="EMBL/GenBank/DDBJ databases">
        <authorList>
            <person name="Lindestad O."/>
        </authorList>
    </citation>
    <scope>NUCLEOTIDE SEQUENCE</scope>
</reference>
<accession>A0A8S4R4S1</accession>
<comment type="caution">
    <text evidence="2">The sequence shown here is derived from an EMBL/GenBank/DDBJ whole genome shotgun (WGS) entry which is preliminary data.</text>
</comment>
<dbReference type="Proteomes" id="UP000838756">
    <property type="component" value="Unassembled WGS sequence"/>
</dbReference>
<keyword evidence="3" id="KW-1185">Reference proteome</keyword>
<proteinExistence type="predicted"/>
<evidence type="ECO:0000313" key="3">
    <source>
        <dbReference type="Proteomes" id="UP000838756"/>
    </source>
</evidence>
<organism evidence="2 3">
    <name type="scientific">Pararge aegeria aegeria</name>
    <dbReference type="NCBI Taxonomy" id="348720"/>
    <lineage>
        <taxon>Eukaryota</taxon>
        <taxon>Metazoa</taxon>
        <taxon>Ecdysozoa</taxon>
        <taxon>Arthropoda</taxon>
        <taxon>Hexapoda</taxon>
        <taxon>Insecta</taxon>
        <taxon>Pterygota</taxon>
        <taxon>Neoptera</taxon>
        <taxon>Endopterygota</taxon>
        <taxon>Lepidoptera</taxon>
        <taxon>Glossata</taxon>
        <taxon>Ditrysia</taxon>
        <taxon>Papilionoidea</taxon>
        <taxon>Nymphalidae</taxon>
        <taxon>Satyrinae</taxon>
        <taxon>Satyrini</taxon>
        <taxon>Parargina</taxon>
        <taxon>Pararge</taxon>
    </lineage>
</organism>
<feature type="region of interest" description="Disordered" evidence="1">
    <location>
        <begin position="75"/>
        <end position="101"/>
    </location>
</feature>
<dbReference type="EMBL" id="CAKXAJ010024519">
    <property type="protein sequence ID" value="CAH2228961.1"/>
    <property type="molecule type" value="Genomic_DNA"/>
</dbReference>
<dbReference type="AlphaFoldDB" id="A0A8S4R4S1"/>
<evidence type="ECO:0000256" key="1">
    <source>
        <dbReference type="SAM" id="MobiDB-lite"/>
    </source>
</evidence>
<feature type="non-terminal residue" evidence="2">
    <location>
        <position position="1"/>
    </location>
</feature>